<dbReference type="GO" id="GO:0003677">
    <property type="term" value="F:DNA binding"/>
    <property type="evidence" value="ECO:0007669"/>
    <property type="project" value="UniProtKB-KW"/>
</dbReference>
<dbReference type="OrthoDB" id="1932364at2759"/>
<dbReference type="PANTHER" id="PTHR31985:SF151">
    <property type="entry name" value="ETHYLENE-RESPONSIVE TRANSCRIPTION FACTOR ERF023"/>
    <property type="match status" value="1"/>
</dbReference>
<feature type="non-terminal residue" evidence="9">
    <location>
        <position position="1"/>
    </location>
</feature>
<dbReference type="InterPro" id="IPR016177">
    <property type="entry name" value="DNA-bd_dom_sf"/>
</dbReference>
<sequence>RHPKYRGVRKRKWGRWVSEIREPRKKTRIWLGSFQTPEMAARAYDVACYCLKGDKELLNFPEEVEQLPRPHTLTTKDIQEAATAAAAATGDVVMLKKVEVVEEEKRVSDENDFWSEIELPELESYGRESVLFDWAACELTCY</sequence>
<reference evidence="10" key="1">
    <citation type="submission" date="2016-04" db="EMBL/GenBank/DDBJ databases">
        <title>Cephalotus genome sequencing.</title>
        <authorList>
            <person name="Fukushima K."/>
            <person name="Hasebe M."/>
            <person name="Fang X."/>
        </authorList>
    </citation>
    <scope>NUCLEOTIDE SEQUENCE [LARGE SCALE GENOMIC DNA]</scope>
    <source>
        <strain evidence="10">cv. St1</strain>
    </source>
</reference>
<dbReference type="Pfam" id="PF00847">
    <property type="entry name" value="AP2"/>
    <property type="match status" value="1"/>
</dbReference>
<keyword evidence="4" id="KW-0010">Activator</keyword>
<protein>
    <submittedName>
        <fullName evidence="9">AP2 domain-containing protein</fullName>
    </submittedName>
</protein>
<dbReference type="PRINTS" id="PR00367">
    <property type="entry name" value="ETHRSPELEMNT"/>
</dbReference>
<dbReference type="InterPro" id="IPR051032">
    <property type="entry name" value="AP2/ERF_TF_ERF_subfamily"/>
</dbReference>
<dbReference type="STRING" id="3775.A0A1Q3D8J0"/>
<accession>A0A1Q3D8J0</accession>
<evidence type="ECO:0000256" key="3">
    <source>
        <dbReference type="ARBA" id="ARBA00023125"/>
    </source>
</evidence>
<dbReference type="GO" id="GO:0003700">
    <property type="term" value="F:DNA-binding transcription factor activity"/>
    <property type="evidence" value="ECO:0007669"/>
    <property type="project" value="InterPro"/>
</dbReference>
<organism evidence="9 10">
    <name type="scientific">Cephalotus follicularis</name>
    <name type="common">Albany pitcher plant</name>
    <dbReference type="NCBI Taxonomy" id="3775"/>
    <lineage>
        <taxon>Eukaryota</taxon>
        <taxon>Viridiplantae</taxon>
        <taxon>Streptophyta</taxon>
        <taxon>Embryophyta</taxon>
        <taxon>Tracheophyta</taxon>
        <taxon>Spermatophyta</taxon>
        <taxon>Magnoliopsida</taxon>
        <taxon>eudicotyledons</taxon>
        <taxon>Gunneridae</taxon>
        <taxon>Pentapetalae</taxon>
        <taxon>rosids</taxon>
        <taxon>fabids</taxon>
        <taxon>Oxalidales</taxon>
        <taxon>Cephalotaceae</taxon>
        <taxon>Cephalotus</taxon>
    </lineage>
</organism>
<name>A0A1Q3D8J0_CEPFO</name>
<feature type="domain" description="AP2/ERF" evidence="8">
    <location>
        <begin position="4"/>
        <end position="61"/>
    </location>
</feature>
<dbReference type="EMBL" id="BDDD01005066">
    <property type="protein sequence ID" value="GAV88774.1"/>
    <property type="molecule type" value="Genomic_DNA"/>
</dbReference>
<comment type="similarity">
    <text evidence="7">Belongs to the AP2/ERF transcription factor family. ERF subfamily.</text>
</comment>
<dbReference type="PANTHER" id="PTHR31985">
    <property type="entry name" value="ETHYLENE-RESPONSIVE TRANSCRIPTION FACTOR ERF042-RELATED"/>
    <property type="match status" value="1"/>
</dbReference>
<keyword evidence="2" id="KW-0805">Transcription regulation</keyword>
<dbReference type="GO" id="GO:0005634">
    <property type="term" value="C:nucleus"/>
    <property type="evidence" value="ECO:0007669"/>
    <property type="project" value="UniProtKB-SubCell"/>
</dbReference>
<evidence type="ECO:0000256" key="6">
    <source>
        <dbReference type="ARBA" id="ARBA00023242"/>
    </source>
</evidence>
<comment type="subcellular location">
    <subcellularLocation>
        <location evidence="1">Nucleus</location>
    </subcellularLocation>
</comment>
<evidence type="ECO:0000313" key="10">
    <source>
        <dbReference type="Proteomes" id="UP000187406"/>
    </source>
</evidence>
<keyword evidence="6" id="KW-0539">Nucleus</keyword>
<keyword evidence="10" id="KW-1185">Reference proteome</keyword>
<evidence type="ECO:0000313" key="9">
    <source>
        <dbReference type="EMBL" id="GAV88774.1"/>
    </source>
</evidence>
<dbReference type="PROSITE" id="PS51032">
    <property type="entry name" value="AP2_ERF"/>
    <property type="match status" value="1"/>
</dbReference>
<dbReference type="SUPFAM" id="SSF54171">
    <property type="entry name" value="DNA-binding domain"/>
    <property type="match status" value="1"/>
</dbReference>
<keyword evidence="3" id="KW-0238">DNA-binding</keyword>
<proteinExistence type="inferred from homology"/>
<dbReference type="FunFam" id="3.30.730.10:FF:000001">
    <property type="entry name" value="Ethylene-responsive transcription factor 2"/>
    <property type="match status" value="1"/>
</dbReference>
<evidence type="ECO:0000256" key="7">
    <source>
        <dbReference type="ARBA" id="ARBA00024343"/>
    </source>
</evidence>
<dbReference type="Proteomes" id="UP000187406">
    <property type="component" value="Unassembled WGS sequence"/>
</dbReference>
<feature type="non-terminal residue" evidence="9">
    <location>
        <position position="142"/>
    </location>
</feature>
<evidence type="ECO:0000259" key="8">
    <source>
        <dbReference type="PROSITE" id="PS51032"/>
    </source>
</evidence>
<dbReference type="InParanoid" id="A0A1Q3D8J0"/>
<evidence type="ECO:0000256" key="2">
    <source>
        <dbReference type="ARBA" id="ARBA00023015"/>
    </source>
</evidence>
<evidence type="ECO:0000256" key="4">
    <source>
        <dbReference type="ARBA" id="ARBA00023159"/>
    </source>
</evidence>
<dbReference type="InterPro" id="IPR036955">
    <property type="entry name" value="AP2/ERF_dom_sf"/>
</dbReference>
<evidence type="ECO:0000256" key="1">
    <source>
        <dbReference type="ARBA" id="ARBA00004123"/>
    </source>
</evidence>
<keyword evidence="5" id="KW-0804">Transcription</keyword>
<dbReference type="AlphaFoldDB" id="A0A1Q3D8J0"/>
<gene>
    <name evidence="9" type="ORF">CFOL_v3_32195</name>
</gene>
<dbReference type="Gene3D" id="3.30.730.10">
    <property type="entry name" value="AP2/ERF domain"/>
    <property type="match status" value="1"/>
</dbReference>
<comment type="caution">
    <text evidence="9">The sequence shown here is derived from an EMBL/GenBank/DDBJ whole genome shotgun (WGS) entry which is preliminary data.</text>
</comment>
<dbReference type="InterPro" id="IPR001471">
    <property type="entry name" value="AP2/ERF_dom"/>
</dbReference>
<dbReference type="CDD" id="cd00018">
    <property type="entry name" value="AP2"/>
    <property type="match status" value="1"/>
</dbReference>
<evidence type="ECO:0000256" key="5">
    <source>
        <dbReference type="ARBA" id="ARBA00023163"/>
    </source>
</evidence>
<dbReference type="FunCoup" id="A0A1Q3D8J0">
    <property type="interactions" value="11"/>
</dbReference>
<dbReference type="SMART" id="SM00380">
    <property type="entry name" value="AP2"/>
    <property type="match status" value="1"/>
</dbReference>